<dbReference type="InterPro" id="IPR005835">
    <property type="entry name" value="NTP_transferase_dom"/>
</dbReference>
<reference evidence="12 13" key="1">
    <citation type="submission" date="2020-08" db="EMBL/GenBank/DDBJ databases">
        <authorList>
            <person name="Liu C."/>
            <person name="Sun Q."/>
        </authorList>
    </citation>
    <scope>NUCLEOTIDE SEQUENCE [LARGE SCALE GENOMIC DNA]</scope>
    <source>
        <strain evidence="12 13">NSJ-38</strain>
    </source>
</reference>
<evidence type="ECO:0000256" key="9">
    <source>
        <dbReference type="HAMAP-Rule" id="MF_00624"/>
    </source>
</evidence>
<keyword evidence="3 9" id="KW-0808">Transferase</keyword>
<accession>A0A7G9G0K4</accession>
<dbReference type="EC" id="2.7.7.27" evidence="9"/>
<dbReference type="InterPro" id="IPR011004">
    <property type="entry name" value="Trimer_LpxA-like_sf"/>
</dbReference>
<keyword evidence="4 9" id="KW-0548">Nucleotidyltransferase</keyword>
<dbReference type="InterPro" id="IPR023049">
    <property type="entry name" value="GlgC_bac"/>
</dbReference>
<dbReference type="Gene3D" id="2.160.10.10">
    <property type="entry name" value="Hexapeptide repeat proteins"/>
    <property type="match status" value="1"/>
</dbReference>
<keyword evidence="2 9" id="KW-0321">Glycogen metabolism</keyword>
<keyword evidence="13" id="KW-1185">Reference proteome</keyword>
<evidence type="ECO:0000259" key="10">
    <source>
        <dbReference type="Pfam" id="PF00483"/>
    </source>
</evidence>
<evidence type="ECO:0000313" key="12">
    <source>
        <dbReference type="EMBL" id="QNM04336.1"/>
    </source>
</evidence>
<dbReference type="PROSITE" id="PS00810">
    <property type="entry name" value="ADP_GLC_PYROPHOSPH_3"/>
    <property type="match status" value="1"/>
</dbReference>
<sequence>MVKKEMIAMLLAGGQGSRLGVLTSKVAKPATAFGGKYRIIDFPLSNCINSGIDTVGVLTQYQPLRLNAHIGIGIPWDLDRNVGGVTVLPPYEKSTNSEWYTGTANAIYQNLEYMEAYNPEYVLILSGDHIYKMDYEVMLDYHKANNADITIAALPVPIEEASRFGVLITDENNRITEFEEKPAKPRSNLASMGIYIFSWKVLKEALITMSDEPGCDFGKHVIPYCHSRGDRIFAYEYNGYWKDVGTLGSYWEANMELVDIIPVFNLYEEFWKIYTKSDILPPQYISSDSVIERSIVAEGAEVYGEVYNSVIGAGVKIGKGAVIRDSILMQDVVVGDGTVVDKAIIADNTEVGANVRLGTGDFAPSKLDPRVYAFDLVTVGEDSYIPDGVTVGRNTAISGVTAASDYPDGELGSGDFIIKAGEAQ</sequence>
<feature type="site" description="Could play a key role in the communication between the regulatory and the substrate sites" evidence="9">
    <location>
        <position position="60"/>
    </location>
</feature>
<keyword evidence="8 9" id="KW-0119">Carbohydrate metabolism</keyword>
<dbReference type="InterPro" id="IPR011831">
    <property type="entry name" value="ADP-Glc_PPase"/>
</dbReference>
<dbReference type="InterPro" id="IPR029044">
    <property type="entry name" value="Nucleotide-diphossugar_trans"/>
</dbReference>
<gene>
    <name evidence="9" type="primary">glgC</name>
    <name evidence="12" type="ORF">H9Q78_07470</name>
</gene>
<dbReference type="HAMAP" id="MF_00624">
    <property type="entry name" value="GlgC"/>
    <property type="match status" value="1"/>
</dbReference>
<evidence type="ECO:0000313" key="13">
    <source>
        <dbReference type="Proteomes" id="UP000515823"/>
    </source>
</evidence>
<comment type="subunit">
    <text evidence="9">Homotetramer.</text>
</comment>
<dbReference type="GO" id="GO:0005978">
    <property type="term" value="P:glycogen biosynthetic process"/>
    <property type="evidence" value="ECO:0007669"/>
    <property type="project" value="UniProtKB-UniRule"/>
</dbReference>
<comment type="similarity">
    <text evidence="1 9">Belongs to the bacterial/plant glucose-1-phosphate adenylyltransferase family.</text>
</comment>
<dbReference type="RefSeq" id="WP_249300617.1">
    <property type="nucleotide sequence ID" value="NZ_CP060634.1"/>
</dbReference>
<dbReference type="NCBIfam" id="TIGR02091">
    <property type="entry name" value="glgC"/>
    <property type="match status" value="1"/>
</dbReference>
<comment type="pathway">
    <text evidence="9">Glycan biosynthesis; glycogen biosynthesis.</text>
</comment>
<dbReference type="SUPFAM" id="SSF51161">
    <property type="entry name" value="Trimeric LpxA-like enzymes"/>
    <property type="match status" value="1"/>
</dbReference>
<keyword evidence="7 9" id="KW-0320">Glycogen biosynthesis</keyword>
<evidence type="ECO:0000256" key="8">
    <source>
        <dbReference type="ARBA" id="ARBA00023277"/>
    </source>
</evidence>
<evidence type="ECO:0000256" key="1">
    <source>
        <dbReference type="ARBA" id="ARBA00010443"/>
    </source>
</evidence>
<comment type="function">
    <text evidence="9">Involved in the biosynthesis of ADP-glucose, a building block required for the elongation reactions to produce glycogen. Catalyzes the reaction between ATP and alpha-D-glucose 1-phosphate (G1P) to produce pyrophosphate and ADP-Glc.</text>
</comment>
<dbReference type="GO" id="GO:0005524">
    <property type="term" value="F:ATP binding"/>
    <property type="evidence" value="ECO:0007669"/>
    <property type="project" value="UniProtKB-KW"/>
</dbReference>
<evidence type="ECO:0000256" key="4">
    <source>
        <dbReference type="ARBA" id="ARBA00022695"/>
    </source>
</evidence>
<dbReference type="Pfam" id="PF00483">
    <property type="entry name" value="NTP_transferase"/>
    <property type="match status" value="1"/>
</dbReference>
<protein>
    <recommendedName>
        <fullName evidence="9">Glucose-1-phosphate adenylyltransferase</fullName>
        <ecNumber evidence="9">2.7.7.27</ecNumber>
    </recommendedName>
    <alternativeName>
        <fullName evidence="9">ADP-glucose pyrophosphorylase</fullName>
        <shortName evidence="9">ADPGlc PPase</shortName>
    </alternativeName>
    <alternativeName>
        <fullName evidence="9">ADP-glucose synthase</fullName>
    </alternativeName>
</protein>
<evidence type="ECO:0000256" key="6">
    <source>
        <dbReference type="ARBA" id="ARBA00022840"/>
    </source>
</evidence>
<dbReference type="Pfam" id="PF25087">
    <property type="entry name" value="GMPPB_C"/>
    <property type="match status" value="1"/>
</dbReference>
<evidence type="ECO:0000256" key="7">
    <source>
        <dbReference type="ARBA" id="ARBA00023056"/>
    </source>
</evidence>
<dbReference type="PANTHER" id="PTHR43523:SF2">
    <property type="entry name" value="GLUCOSE-1-PHOSPHATE ADENYLYLTRANSFERASE"/>
    <property type="match status" value="1"/>
</dbReference>
<organism evidence="12 13">
    <name type="scientific">Qiania dongpingensis</name>
    <dbReference type="NCBI Taxonomy" id="2763669"/>
    <lineage>
        <taxon>Bacteria</taxon>
        <taxon>Bacillati</taxon>
        <taxon>Bacillota</taxon>
        <taxon>Clostridia</taxon>
        <taxon>Lachnospirales</taxon>
        <taxon>Lachnospiraceae</taxon>
        <taxon>Qiania</taxon>
    </lineage>
</organism>
<dbReference type="PROSITE" id="PS00809">
    <property type="entry name" value="ADP_GLC_PYROPHOSPH_2"/>
    <property type="match status" value="1"/>
</dbReference>
<dbReference type="InterPro" id="IPR056729">
    <property type="entry name" value="GMPPB_C"/>
</dbReference>
<feature type="binding site" evidence="9">
    <location>
        <position position="191"/>
    </location>
    <ligand>
        <name>alpha-D-glucose 1-phosphate</name>
        <dbReference type="ChEBI" id="CHEBI:58601"/>
    </ligand>
</feature>
<evidence type="ECO:0000256" key="5">
    <source>
        <dbReference type="ARBA" id="ARBA00022741"/>
    </source>
</evidence>
<dbReference type="UniPathway" id="UPA00164"/>
<dbReference type="KEGG" id="qdo:H9Q78_07470"/>
<feature type="domain" description="Nucleotidyl transferase" evidence="10">
    <location>
        <begin position="8"/>
        <end position="257"/>
    </location>
</feature>
<dbReference type="GO" id="GO:0008878">
    <property type="term" value="F:glucose-1-phosphate adenylyltransferase activity"/>
    <property type="evidence" value="ECO:0007669"/>
    <property type="project" value="UniProtKB-UniRule"/>
</dbReference>
<evidence type="ECO:0000259" key="11">
    <source>
        <dbReference type="Pfam" id="PF25087"/>
    </source>
</evidence>
<comment type="catalytic activity">
    <reaction evidence="9">
        <text>alpha-D-glucose 1-phosphate + ATP + H(+) = ADP-alpha-D-glucose + diphosphate</text>
        <dbReference type="Rhea" id="RHEA:12120"/>
        <dbReference type="ChEBI" id="CHEBI:15378"/>
        <dbReference type="ChEBI" id="CHEBI:30616"/>
        <dbReference type="ChEBI" id="CHEBI:33019"/>
        <dbReference type="ChEBI" id="CHEBI:57498"/>
        <dbReference type="ChEBI" id="CHEBI:58601"/>
        <dbReference type="EC" id="2.7.7.27"/>
    </reaction>
</comment>
<name>A0A7G9G0K4_9FIRM</name>
<feature type="binding site" evidence="9">
    <location>
        <position position="100"/>
    </location>
    <ligand>
        <name>alpha-D-glucose 1-phosphate</name>
        <dbReference type="ChEBI" id="CHEBI:58601"/>
    </ligand>
</feature>
<feature type="domain" description="Mannose-1-phosphate guanyltransferase C-terminal" evidence="11">
    <location>
        <begin position="308"/>
        <end position="394"/>
    </location>
</feature>
<feature type="binding site" evidence="9">
    <location>
        <begin position="180"/>
        <end position="181"/>
    </location>
    <ligand>
        <name>alpha-D-glucose 1-phosphate</name>
        <dbReference type="ChEBI" id="CHEBI:58601"/>
    </ligand>
</feature>
<evidence type="ECO:0000256" key="2">
    <source>
        <dbReference type="ARBA" id="ARBA00022600"/>
    </source>
</evidence>
<dbReference type="Proteomes" id="UP000515823">
    <property type="component" value="Chromosome"/>
</dbReference>
<feature type="binding site" evidence="9">
    <location>
        <position position="165"/>
    </location>
    <ligand>
        <name>alpha-D-glucose 1-phosphate</name>
        <dbReference type="ChEBI" id="CHEBI:58601"/>
    </ligand>
</feature>
<evidence type="ECO:0000256" key="3">
    <source>
        <dbReference type="ARBA" id="ARBA00022679"/>
    </source>
</evidence>
<dbReference type="NCBIfam" id="NF003670">
    <property type="entry name" value="PRK05293.1"/>
    <property type="match status" value="1"/>
</dbReference>
<dbReference type="InterPro" id="IPR005836">
    <property type="entry name" value="ADP_Glu_pyroP_CS"/>
</dbReference>
<feature type="site" description="Could play a key role in the communication between the regulatory and the substrate sites" evidence="9">
    <location>
        <position position="99"/>
    </location>
</feature>
<keyword evidence="6 9" id="KW-0067">ATP-binding</keyword>
<proteinExistence type="inferred from homology"/>
<keyword evidence="5 9" id="KW-0547">Nucleotide-binding</keyword>
<dbReference type="CDD" id="cd02508">
    <property type="entry name" value="ADP_Glucose_PP"/>
    <property type="match status" value="1"/>
</dbReference>
<dbReference type="AlphaFoldDB" id="A0A7G9G0K4"/>
<dbReference type="Gene3D" id="3.90.550.10">
    <property type="entry name" value="Spore Coat Polysaccharide Biosynthesis Protein SpsA, Chain A"/>
    <property type="match status" value="1"/>
</dbReference>
<dbReference type="PANTHER" id="PTHR43523">
    <property type="entry name" value="GLUCOSE-1-PHOSPHATE ADENYLYLTRANSFERASE-RELATED"/>
    <property type="match status" value="1"/>
</dbReference>
<dbReference type="EMBL" id="CP060634">
    <property type="protein sequence ID" value="QNM04336.1"/>
    <property type="molecule type" value="Genomic_DNA"/>
</dbReference>
<dbReference type="SUPFAM" id="SSF53448">
    <property type="entry name" value="Nucleotide-diphospho-sugar transferases"/>
    <property type="match status" value="1"/>
</dbReference>